<dbReference type="Proteomes" id="UP000001555">
    <property type="component" value="Unassembled WGS sequence"/>
</dbReference>
<dbReference type="VEuPathDB" id="VectorBase:ISCW008070"/>
<dbReference type="EMBL" id="ABJB011097983">
    <property type="status" value="NOT_ANNOTATED_CDS"/>
    <property type="molecule type" value="Genomic_DNA"/>
</dbReference>
<evidence type="ECO:0000256" key="1">
    <source>
        <dbReference type="ARBA" id="ARBA00006762"/>
    </source>
</evidence>
<dbReference type="VEuPathDB" id="VectorBase:ISCP_030269"/>
<dbReference type="OrthoDB" id="24948at2759"/>
<evidence type="ECO:0000256" key="4">
    <source>
        <dbReference type="ARBA" id="ARBA00022776"/>
    </source>
</evidence>
<keyword evidence="6 7" id="KW-0131">Cell cycle</keyword>
<dbReference type="PROSITE" id="PS51257">
    <property type="entry name" value="PROKAR_LIPOPROTEIN"/>
    <property type="match status" value="1"/>
</dbReference>
<dbReference type="FunFam" id="2.60.120.260:FF:000122">
    <property type="entry name" value="Anaphase-promoting complex subunit 10"/>
    <property type="match status" value="1"/>
</dbReference>
<dbReference type="EMBL" id="ABJB010109302">
    <property type="status" value="NOT_ANNOTATED_CDS"/>
    <property type="molecule type" value="Genomic_DNA"/>
</dbReference>
<feature type="domain" description="DOC" evidence="8">
    <location>
        <begin position="1"/>
        <end position="182"/>
    </location>
</feature>
<dbReference type="AlphaFoldDB" id="B7PSQ7"/>
<dbReference type="Pfam" id="PF03256">
    <property type="entry name" value="ANAPC10"/>
    <property type="match status" value="1"/>
</dbReference>
<comment type="similarity">
    <text evidence="1 7">Belongs to the APC10 family.</text>
</comment>
<dbReference type="PANTHER" id="PTHR12936:SF0">
    <property type="entry name" value="ANAPHASE-PROMOTING COMPLEX SUBUNIT 10"/>
    <property type="match status" value="1"/>
</dbReference>
<comment type="function">
    <text evidence="7">Component of the anaphase promoting complex/cyclosome (APC/C), a cell cycle-regulated E3 ubiquitin-protein ligase complex that controls progression through mitosis and the G1 phase of the cell cycle.</text>
</comment>
<accession>B7PSQ7</accession>
<evidence type="ECO:0000256" key="2">
    <source>
        <dbReference type="ARBA" id="ARBA00013927"/>
    </source>
</evidence>
<evidence type="ECO:0000256" key="3">
    <source>
        <dbReference type="ARBA" id="ARBA00022618"/>
    </source>
</evidence>
<dbReference type="HOGENOM" id="CLU_039415_3_0_1"/>
<evidence type="ECO:0000256" key="6">
    <source>
        <dbReference type="ARBA" id="ARBA00023306"/>
    </source>
</evidence>
<dbReference type="InterPro" id="IPR004939">
    <property type="entry name" value="APC_su10/DOC_dom"/>
</dbReference>
<dbReference type="GO" id="GO:0005680">
    <property type="term" value="C:anaphase-promoting complex"/>
    <property type="evidence" value="ECO:0000318"/>
    <property type="project" value="GO_Central"/>
</dbReference>
<name>B7PSQ7_IXOSC</name>
<dbReference type="PANTHER" id="PTHR12936">
    <property type="entry name" value="ANAPHASE-PROMOTING COMPLEX 10"/>
    <property type="match status" value="1"/>
</dbReference>
<keyword evidence="5 7" id="KW-0833">Ubl conjugation pathway</keyword>
<dbReference type="InterPro" id="IPR016901">
    <property type="entry name" value="APC10/Doc1"/>
</dbReference>
<dbReference type="EnsemblMetazoa" id="ISCW008070-RA">
    <property type="protein sequence ID" value="ISCW008070-PA"/>
    <property type="gene ID" value="ISCW008070"/>
</dbReference>
<dbReference type="VEuPathDB" id="VectorBase:ISCI008070"/>
<dbReference type="SMART" id="SM01337">
    <property type="entry name" value="APC10"/>
    <property type="match status" value="1"/>
</dbReference>
<evidence type="ECO:0000313" key="10">
    <source>
        <dbReference type="EnsemblMetazoa" id="ISCW008070-PA"/>
    </source>
</evidence>
<dbReference type="PaxDb" id="6945-B7PSQ7"/>
<keyword evidence="3 7" id="KW-0132">Cell division</keyword>
<reference evidence="9 11" key="1">
    <citation type="submission" date="2008-03" db="EMBL/GenBank/DDBJ databases">
        <title>Annotation of Ixodes scapularis.</title>
        <authorList>
            <consortium name="Ixodes scapularis Genome Project Consortium"/>
            <person name="Caler E."/>
            <person name="Hannick L.I."/>
            <person name="Bidwell S."/>
            <person name="Joardar V."/>
            <person name="Thiagarajan M."/>
            <person name="Amedeo P."/>
            <person name="Galinsky K.J."/>
            <person name="Schobel S."/>
            <person name="Inman J."/>
            <person name="Hostetler J."/>
            <person name="Miller J."/>
            <person name="Hammond M."/>
            <person name="Megy K."/>
            <person name="Lawson D."/>
            <person name="Kodira C."/>
            <person name="Sutton G."/>
            <person name="Meyer J."/>
            <person name="Hill C.A."/>
            <person name="Birren B."/>
            <person name="Nene V."/>
            <person name="Collins F."/>
            <person name="Alarcon-Chaidez F."/>
            <person name="Wikel S."/>
            <person name="Strausberg R."/>
        </authorList>
    </citation>
    <scope>NUCLEOTIDE SEQUENCE [LARGE SCALE GENOMIC DNA]</scope>
    <source>
        <strain evidence="11">Wikel</strain>
        <strain evidence="9">Wikel colony</strain>
    </source>
</reference>
<dbReference type="SUPFAM" id="SSF49785">
    <property type="entry name" value="Galactose-binding domain-like"/>
    <property type="match status" value="1"/>
</dbReference>
<dbReference type="EMBL" id="DS779769">
    <property type="protein sequence ID" value="EEC09629.1"/>
    <property type="molecule type" value="Genomic_DNA"/>
</dbReference>
<dbReference type="GO" id="GO:0051301">
    <property type="term" value="P:cell division"/>
    <property type="evidence" value="ECO:0007669"/>
    <property type="project" value="UniProtKB-KW"/>
</dbReference>
<evidence type="ECO:0000256" key="7">
    <source>
        <dbReference type="PIRNR" id="PIRNR028841"/>
    </source>
</evidence>
<dbReference type="GO" id="GO:0031145">
    <property type="term" value="P:anaphase-promoting complex-dependent catabolic process"/>
    <property type="evidence" value="ECO:0007669"/>
    <property type="project" value="InterPro"/>
</dbReference>
<evidence type="ECO:0000313" key="9">
    <source>
        <dbReference type="EMBL" id="EEC09629.1"/>
    </source>
</evidence>
<dbReference type="PIRSF" id="PIRSF028841">
    <property type="entry name" value="APC10_sub"/>
    <property type="match status" value="1"/>
</dbReference>
<dbReference type="InParanoid" id="B7PSQ7"/>
<dbReference type="CDD" id="cd08366">
    <property type="entry name" value="APC10"/>
    <property type="match status" value="1"/>
</dbReference>
<protein>
    <recommendedName>
        <fullName evidence="2 7">Anaphase-promoting complex subunit 10</fullName>
    </recommendedName>
</protein>
<dbReference type="Gene3D" id="2.60.120.260">
    <property type="entry name" value="Galactose-binding domain-like"/>
    <property type="match status" value="1"/>
</dbReference>
<sequence>MNYVRDPLSLEREGKVREVGAQAVWSLSSCKPGFGVDQLRDNCLDTYWQSDGPQPHLVNIHGDRTRGTILSACTETTEFGHLSDHSHAVEISVRVGSSFHDLQELEAIDLNEPTGWVHISTRDTSGRPIRTFFVQIAVLSNHQNGRDTHLRQIKVHSPVEQASVSILPKVSFTSVECCAFSSIR</sequence>
<dbReference type="PROSITE" id="PS51284">
    <property type="entry name" value="DOC"/>
    <property type="match status" value="1"/>
</dbReference>
<dbReference type="EMBL" id="ABJB010022485">
    <property type="status" value="NOT_ANNOTATED_CDS"/>
    <property type="molecule type" value="Genomic_DNA"/>
</dbReference>
<evidence type="ECO:0000313" key="11">
    <source>
        <dbReference type="Proteomes" id="UP000001555"/>
    </source>
</evidence>
<keyword evidence="11" id="KW-1185">Reference proteome</keyword>
<dbReference type="STRING" id="6945.B7PSQ7"/>
<proteinExistence type="inferred from homology"/>
<evidence type="ECO:0000256" key="5">
    <source>
        <dbReference type="ARBA" id="ARBA00022786"/>
    </source>
</evidence>
<dbReference type="InterPro" id="IPR008979">
    <property type="entry name" value="Galactose-bd-like_sf"/>
</dbReference>
<evidence type="ECO:0000259" key="8">
    <source>
        <dbReference type="PROSITE" id="PS51284"/>
    </source>
</evidence>
<reference evidence="10" key="2">
    <citation type="submission" date="2020-05" db="UniProtKB">
        <authorList>
            <consortium name="EnsemblMetazoa"/>
        </authorList>
    </citation>
    <scope>IDENTIFICATION</scope>
    <source>
        <strain evidence="10">wikel</strain>
    </source>
</reference>
<keyword evidence="4 7" id="KW-0498">Mitosis</keyword>
<gene>
    <name evidence="9" type="ORF">IscW_ISCW008070</name>
</gene>
<dbReference type="GO" id="GO:0070979">
    <property type="term" value="P:protein K11-linked ubiquitination"/>
    <property type="evidence" value="ECO:0000318"/>
    <property type="project" value="GO_Central"/>
</dbReference>
<organism>
    <name type="scientific">Ixodes scapularis</name>
    <name type="common">Black-legged tick</name>
    <name type="synonym">Deer tick</name>
    <dbReference type="NCBI Taxonomy" id="6945"/>
    <lineage>
        <taxon>Eukaryota</taxon>
        <taxon>Metazoa</taxon>
        <taxon>Ecdysozoa</taxon>
        <taxon>Arthropoda</taxon>
        <taxon>Chelicerata</taxon>
        <taxon>Arachnida</taxon>
        <taxon>Acari</taxon>
        <taxon>Parasitiformes</taxon>
        <taxon>Ixodida</taxon>
        <taxon>Ixodoidea</taxon>
        <taxon>Ixodidae</taxon>
        <taxon>Ixodinae</taxon>
        <taxon>Ixodes</taxon>
    </lineage>
</organism>
<dbReference type="FunCoup" id="B7PSQ7">
    <property type="interactions" value="867"/>
</dbReference>